<evidence type="ECO:0000313" key="1">
    <source>
        <dbReference type="EMBL" id="GAI74215.1"/>
    </source>
</evidence>
<comment type="caution">
    <text evidence="1">The sequence shown here is derived from an EMBL/GenBank/DDBJ whole genome shotgun (WGS) entry which is preliminary data.</text>
</comment>
<gene>
    <name evidence="1" type="ORF">S12H4_24007</name>
</gene>
<feature type="non-terminal residue" evidence="1">
    <location>
        <position position="1"/>
    </location>
</feature>
<sequence>AIVWELGSDNTPRVQEEQLKIIHQICGEIKGGNKISQC</sequence>
<dbReference type="EMBL" id="BARW01012899">
    <property type="protein sequence ID" value="GAI74215.1"/>
    <property type="molecule type" value="Genomic_DNA"/>
</dbReference>
<accession>X1SFM5</accession>
<protein>
    <submittedName>
        <fullName evidence="1">Uncharacterized protein</fullName>
    </submittedName>
</protein>
<name>X1SFM5_9ZZZZ</name>
<reference evidence="1" key="1">
    <citation type="journal article" date="2014" name="Front. Microbiol.">
        <title>High frequency of phylogenetically diverse reductive dehalogenase-homologous genes in deep subseafloor sedimentary metagenomes.</title>
        <authorList>
            <person name="Kawai M."/>
            <person name="Futagami T."/>
            <person name="Toyoda A."/>
            <person name="Takaki Y."/>
            <person name="Nishi S."/>
            <person name="Hori S."/>
            <person name="Arai W."/>
            <person name="Tsubouchi T."/>
            <person name="Morono Y."/>
            <person name="Uchiyama I."/>
            <person name="Ito T."/>
            <person name="Fujiyama A."/>
            <person name="Inagaki F."/>
            <person name="Takami H."/>
        </authorList>
    </citation>
    <scope>NUCLEOTIDE SEQUENCE</scope>
    <source>
        <strain evidence="1">Expedition CK06-06</strain>
    </source>
</reference>
<dbReference type="AlphaFoldDB" id="X1SFM5"/>
<proteinExistence type="predicted"/>
<organism evidence="1">
    <name type="scientific">marine sediment metagenome</name>
    <dbReference type="NCBI Taxonomy" id="412755"/>
    <lineage>
        <taxon>unclassified sequences</taxon>
        <taxon>metagenomes</taxon>
        <taxon>ecological metagenomes</taxon>
    </lineage>
</organism>